<dbReference type="Proteomes" id="UP000887574">
    <property type="component" value="Unplaced"/>
</dbReference>
<accession>A0A915E268</accession>
<dbReference type="AlphaFoldDB" id="A0A915E268"/>
<evidence type="ECO:0000256" key="2">
    <source>
        <dbReference type="SAM" id="Phobius"/>
    </source>
</evidence>
<feature type="region of interest" description="Disordered" evidence="1">
    <location>
        <begin position="27"/>
        <end position="46"/>
    </location>
</feature>
<evidence type="ECO:0000256" key="1">
    <source>
        <dbReference type="SAM" id="MobiDB-lite"/>
    </source>
</evidence>
<dbReference type="WBParaSite" id="jg25910">
    <property type="protein sequence ID" value="jg25910"/>
    <property type="gene ID" value="jg25910"/>
</dbReference>
<feature type="transmembrane region" description="Helical" evidence="2">
    <location>
        <begin position="71"/>
        <end position="91"/>
    </location>
</feature>
<protein>
    <submittedName>
        <fullName evidence="4">Uncharacterized protein</fullName>
    </submittedName>
</protein>
<keyword evidence="2" id="KW-0472">Membrane</keyword>
<reference evidence="4" key="1">
    <citation type="submission" date="2022-11" db="UniProtKB">
        <authorList>
            <consortium name="WormBaseParasite"/>
        </authorList>
    </citation>
    <scope>IDENTIFICATION</scope>
</reference>
<proteinExistence type="predicted"/>
<evidence type="ECO:0000313" key="3">
    <source>
        <dbReference type="Proteomes" id="UP000887574"/>
    </source>
</evidence>
<keyword evidence="2" id="KW-1133">Transmembrane helix</keyword>
<feature type="transmembrane region" description="Helical" evidence="2">
    <location>
        <begin position="184"/>
        <end position="207"/>
    </location>
</feature>
<keyword evidence="2" id="KW-0812">Transmembrane</keyword>
<keyword evidence="3" id="KW-1185">Reference proteome</keyword>
<organism evidence="3 4">
    <name type="scientific">Ditylenchus dipsaci</name>
    <dbReference type="NCBI Taxonomy" id="166011"/>
    <lineage>
        <taxon>Eukaryota</taxon>
        <taxon>Metazoa</taxon>
        <taxon>Ecdysozoa</taxon>
        <taxon>Nematoda</taxon>
        <taxon>Chromadorea</taxon>
        <taxon>Rhabditida</taxon>
        <taxon>Tylenchina</taxon>
        <taxon>Tylenchomorpha</taxon>
        <taxon>Sphaerularioidea</taxon>
        <taxon>Anguinidae</taxon>
        <taxon>Anguininae</taxon>
        <taxon>Ditylenchus</taxon>
    </lineage>
</organism>
<feature type="region of interest" description="Disordered" evidence="1">
    <location>
        <begin position="227"/>
        <end position="246"/>
    </location>
</feature>
<feature type="transmembrane region" description="Helical" evidence="2">
    <location>
        <begin position="142"/>
        <end position="164"/>
    </location>
</feature>
<name>A0A915E268_9BILA</name>
<feature type="transmembrane region" description="Helical" evidence="2">
    <location>
        <begin position="111"/>
        <end position="130"/>
    </location>
</feature>
<sequence length="291" mass="31765">MLDFLRPVQDPSLRIMIPEKHANCNGSQLSSAAEESHEDGEHEPILESPRARRQYKAYTVMQRSGFQHTEYVQIITHLCKAEVLISFIFLVHGLSCPGFPDESSYQGTCHINVLSALVGIFTGGMGLGAVNRFRWKTMLVMWLIMCIISSVSNLLAVITTGVWLDHLSKLKKRTGMANGLSGMMLLGSVLVGVCFILTAVLICHYWASNSAKYQAVGRIAKRTRSLKRRTSRASSGMSGTERGGRYNTTVGYGASHHYSGPTTSTNANGFGMASGSNSFGGAPLQPHYEIV</sequence>
<evidence type="ECO:0000313" key="4">
    <source>
        <dbReference type="WBParaSite" id="jg25910"/>
    </source>
</evidence>